<keyword evidence="7 8" id="KW-0807">Transducer</keyword>
<comment type="function">
    <text evidence="8">Gustatory receptor which mediates acceptance or avoidance behavior, depending on its substrates.</text>
</comment>
<dbReference type="PANTHER" id="PTHR21143">
    <property type="entry name" value="INVERTEBRATE GUSTATORY RECEPTOR"/>
    <property type="match status" value="1"/>
</dbReference>
<feature type="transmembrane region" description="Helical" evidence="8">
    <location>
        <begin position="7"/>
        <end position="27"/>
    </location>
</feature>
<dbReference type="EnsemblMetazoa" id="SCAU016967-RC">
    <property type="protein sequence ID" value="SCAU016967-PC"/>
    <property type="gene ID" value="SCAU016967"/>
</dbReference>
<dbReference type="GO" id="GO:0005886">
    <property type="term" value="C:plasma membrane"/>
    <property type="evidence" value="ECO:0007669"/>
    <property type="project" value="UniProtKB-SubCell"/>
</dbReference>
<keyword evidence="10" id="KW-1185">Reference proteome</keyword>
<gene>
    <name evidence="9" type="primary">106093608</name>
</gene>
<evidence type="ECO:0000256" key="6">
    <source>
        <dbReference type="ARBA" id="ARBA00023170"/>
    </source>
</evidence>
<evidence type="ECO:0000256" key="1">
    <source>
        <dbReference type="ARBA" id="ARBA00004651"/>
    </source>
</evidence>
<dbReference type="AlphaFoldDB" id="A0A454A0K3"/>
<evidence type="ECO:0000256" key="8">
    <source>
        <dbReference type="RuleBase" id="RU363108"/>
    </source>
</evidence>
<keyword evidence="5 8" id="KW-0472">Membrane</keyword>
<sequence length="399" mass="46156">MGRTTEWLIRATYINSVLFGVTSLCYVESTGEVYTKPLLTIYNALANIGMLTLVPHFRRLNLNSPFLSVQINSLIFALQAVSSLIAVVINWTKRGVFVKTLNDLSSTRLQFMHRWPLSEKIKQKYENTTRRKVLFGYMAMVGIMLGSIEYVQLELKQNSFYMIVAAIIMITIVNMVLLNYFLCIVNLNVILWAINEELEKILQTVHQLWNLRIMGLIGPGTLISQCCKLSDDLDELAAIQHRLYLLGNRINRMYDIQTTCVLIMVYLNNICTFYMYYPSKQNIQILAEYSSWTKAIMPFVLMLHYIDLILFLKGMTNFEESIMATGKLLREQQLFYPALDMRLEESFKNFSLQLAKFPVEMKLVGLFKFDRSMAFSIFGSTISNAIVLIQYDYKNNSDE</sequence>
<keyword evidence="6 8" id="KW-0675">Receptor</keyword>
<evidence type="ECO:0000256" key="2">
    <source>
        <dbReference type="ARBA" id="ARBA00022475"/>
    </source>
</evidence>
<feature type="transmembrane region" description="Helical" evidence="8">
    <location>
        <begin position="159"/>
        <end position="182"/>
    </location>
</feature>
<proteinExistence type="inferred from homology"/>
<dbReference type="OrthoDB" id="7856336at2759"/>
<dbReference type="GO" id="GO:0030425">
    <property type="term" value="C:dendrite"/>
    <property type="evidence" value="ECO:0007669"/>
    <property type="project" value="TreeGrafter"/>
</dbReference>
<comment type="caution">
    <text evidence="8">Lacks conserved residue(s) required for the propagation of feature annotation.</text>
</comment>
<feature type="transmembrane region" description="Helical" evidence="8">
    <location>
        <begin position="133"/>
        <end position="153"/>
    </location>
</feature>
<dbReference type="GO" id="GO:0007165">
    <property type="term" value="P:signal transduction"/>
    <property type="evidence" value="ECO:0007669"/>
    <property type="project" value="UniProtKB-KW"/>
</dbReference>
<name>A0A454A0K3_STOCA</name>
<keyword evidence="2 8" id="KW-1003">Cell membrane</keyword>
<evidence type="ECO:0000256" key="3">
    <source>
        <dbReference type="ARBA" id="ARBA00022692"/>
    </source>
</evidence>
<accession>A0A454A0K3</accession>
<dbReference type="InterPro" id="IPR013604">
    <property type="entry name" value="7TM_chemorcpt"/>
</dbReference>
<evidence type="ECO:0000313" key="9">
    <source>
        <dbReference type="EnsemblMetazoa" id="SCAU016967-PC"/>
    </source>
</evidence>
<comment type="subcellular location">
    <subcellularLocation>
        <location evidence="1 8">Cell membrane</location>
        <topology evidence="1 8">Multi-pass membrane protein</topology>
    </subcellularLocation>
</comment>
<keyword evidence="4 8" id="KW-1133">Transmembrane helix</keyword>
<dbReference type="GO" id="GO:0033041">
    <property type="term" value="F:sweet taste receptor activity"/>
    <property type="evidence" value="ECO:0007669"/>
    <property type="project" value="TreeGrafter"/>
</dbReference>
<evidence type="ECO:0000256" key="4">
    <source>
        <dbReference type="ARBA" id="ARBA00022989"/>
    </source>
</evidence>
<reference evidence="9" key="1">
    <citation type="submission" date="2020-05" db="UniProtKB">
        <authorList>
            <consortium name="EnsemblMetazoa"/>
        </authorList>
    </citation>
    <scope>IDENTIFICATION</scope>
    <source>
        <strain evidence="9">USDA</strain>
    </source>
</reference>
<organism evidence="9 10">
    <name type="scientific">Stomoxys calcitrans</name>
    <name type="common">Stable fly</name>
    <name type="synonym">Conops calcitrans</name>
    <dbReference type="NCBI Taxonomy" id="35570"/>
    <lineage>
        <taxon>Eukaryota</taxon>
        <taxon>Metazoa</taxon>
        <taxon>Ecdysozoa</taxon>
        <taxon>Arthropoda</taxon>
        <taxon>Hexapoda</taxon>
        <taxon>Insecta</taxon>
        <taxon>Pterygota</taxon>
        <taxon>Neoptera</taxon>
        <taxon>Endopterygota</taxon>
        <taxon>Diptera</taxon>
        <taxon>Brachycera</taxon>
        <taxon>Muscomorpha</taxon>
        <taxon>Muscoidea</taxon>
        <taxon>Muscidae</taxon>
        <taxon>Stomoxys</taxon>
    </lineage>
</organism>
<dbReference type="GO" id="GO:0043025">
    <property type="term" value="C:neuronal cell body"/>
    <property type="evidence" value="ECO:0007669"/>
    <property type="project" value="TreeGrafter"/>
</dbReference>
<keyword evidence="3 8" id="KW-0812">Transmembrane</keyword>
<feature type="transmembrane region" description="Helical" evidence="8">
    <location>
        <begin position="289"/>
        <end position="312"/>
    </location>
</feature>
<evidence type="ECO:0000256" key="7">
    <source>
        <dbReference type="ARBA" id="ARBA00023224"/>
    </source>
</evidence>
<dbReference type="Pfam" id="PF08395">
    <property type="entry name" value="7tm_7"/>
    <property type="match status" value="1"/>
</dbReference>
<evidence type="ECO:0000313" key="10">
    <source>
        <dbReference type="Proteomes" id="UP000095300"/>
    </source>
</evidence>
<protein>
    <recommendedName>
        <fullName evidence="8">Gustatory receptor</fullName>
    </recommendedName>
</protein>
<dbReference type="Proteomes" id="UP000095300">
    <property type="component" value="Unassembled WGS sequence"/>
</dbReference>
<dbReference type="GO" id="GO:0030424">
    <property type="term" value="C:axon"/>
    <property type="evidence" value="ECO:0007669"/>
    <property type="project" value="TreeGrafter"/>
</dbReference>
<evidence type="ECO:0000256" key="5">
    <source>
        <dbReference type="ARBA" id="ARBA00023136"/>
    </source>
</evidence>
<dbReference type="VEuPathDB" id="VectorBase:SCAU016967"/>
<dbReference type="PANTHER" id="PTHR21143:SF131">
    <property type="entry name" value="GUSTATORY AND ODORANT RECEPTOR 63A-RELATED"/>
    <property type="match status" value="1"/>
</dbReference>
<feature type="transmembrane region" description="Helical" evidence="8">
    <location>
        <begin position="69"/>
        <end position="91"/>
    </location>
</feature>
<comment type="similarity">
    <text evidence="8">Belongs to the insect chemoreceptor superfamily. Gustatory receptor (GR) family.</text>
</comment>
<feature type="transmembrane region" description="Helical" evidence="8">
    <location>
        <begin position="259"/>
        <end position="277"/>
    </location>
</feature>